<dbReference type="GO" id="GO:0009408">
    <property type="term" value="P:response to heat"/>
    <property type="evidence" value="ECO:0007669"/>
    <property type="project" value="TreeGrafter"/>
</dbReference>
<evidence type="ECO:0000256" key="3">
    <source>
        <dbReference type="ARBA" id="ARBA00023216"/>
    </source>
</evidence>
<keyword evidence="2 4" id="KW-0677">Repeat</keyword>
<dbReference type="PROSITE" id="PS00223">
    <property type="entry name" value="ANNEXIN_1"/>
    <property type="match status" value="2"/>
</dbReference>
<dbReference type="SMART" id="SM00335">
    <property type="entry name" value="ANX"/>
    <property type="match status" value="3"/>
</dbReference>
<proteinExistence type="inferred from homology"/>
<keyword evidence="3 4" id="KW-0041">Annexin</keyword>
<reference evidence="6" key="2">
    <citation type="submission" date="2023-06" db="EMBL/GenBank/DDBJ databases">
        <authorList>
            <person name="Ma L."/>
            <person name="Liu K.-W."/>
            <person name="Li Z."/>
            <person name="Hsiao Y.-Y."/>
            <person name="Qi Y."/>
            <person name="Fu T."/>
            <person name="Tang G."/>
            <person name="Zhang D."/>
            <person name="Sun W.-H."/>
            <person name="Liu D.-K."/>
            <person name="Li Y."/>
            <person name="Chen G.-Z."/>
            <person name="Liu X.-D."/>
            <person name="Liao X.-Y."/>
            <person name="Jiang Y.-T."/>
            <person name="Yu X."/>
            <person name="Hao Y."/>
            <person name="Huang J."/>
            <person name="Zhao X.-W."/>
            <person name="Ke S."/>
            <person name="Chen Y.-Y."/>
            <person name="Wu W.-L."/>
            <person name="Hsu J.-L."/>
            <person name="Lin Y.-F."/>
            <person name="Huang M.-D."/>
            <person name="Li C.-Y."/>
            <person name="Huang L."/>
            <person name="Wang Z.-W."/>
            <person name="Zhao X."/>
            <person name="Zhong W.-Y."/>
            <person name="Peng D.-H."/>
            <person name="Ahmad S."/>
            <person name="Lan S."/>
            <person name="Zhang J.-S."/>
            <person name="Tsai W.-C."/>
            <person name="Van De Peer Y."/>
            <person name="Liu Z.-J."/>
        </authorList>
    </citation>
    <scope>NUCLEOTIDE SEQUENCE</scope>
    <source>
        <strain evidence="6">SCP</strain>
        <tissue evidence="6">Leaves</tissue>
    </source>
</reference>
<feature type="region of interest" description="Disordered" evidence="5">
    <location>
        <begin position="1"/>
        <end position="23"/>
    </location>
</feature>
<dbReference type="GO" id="GO:0005886">
    <property type="term" value="C:plasma membrane"/>
    <property type="evidence" value="ECO:0007669"/>
    <property type="project" value="TreeGrafter"/>
</dbReference>
<evidence type="ECO:0000313" key="6">
    <source>
        <dbReference type="EMBL" id="KAK1277152.1"/>
    </source>
</evidence>
<dbReference type="InterPro" id="IPR018252">
    <property type="entry name" value="Annexin_repeat_CS"/>
</dbReference>
<dbReference type="AlphaFoldDB" id="A0AAV9BLC1"/>
<comment type="domain">
    <text evidence="4">A pair of annexin repeats may form one binding site for calcium and phospholipid.</text>
</comment>
<dbReference type="SUPFAM" id="SSF47874">
    <property type="entry name" value="Annexin"/>
    <property type="match status" value="1"/>
</dbReference>
<comment type="similarity">
    <text evidence="1 4">Belongs to the annexin family.</text>
</comment>
<keyword evidence="7" id="KW-1185">Reference proteome</keyword>
<dbReference type="Pfam" id="PF00191">
    <property type="entry name" value="Annexin"/>
    <property type="match status" value="4"/>
</dbReference>
<sequence>MLKHKNNHQEQKKHMQPKPHKTKRFQSLLQTLLCYRGMSTIRVPETEPSAVEDCRKLKKAFKGWGTDERAAIRILGCRNAKQRSTISRTYQQLYNESLVEALESELSGDFGKAMIMLAMEPSERDAKLAREAVKRYGEDRYACVLVEVACASSPEHLVAVRRCYCSLFGASLEEDVGYLFCKEQPLAMLMMSLVSSYRYENGECEDDELAKSEAAALRGAIVSKQVEQDGVIQIVATRNKDQLKATFRHYKQAYGTNFDEDIRSCGGNKRYTTLLQEAIWCLETPEKHFAKVIRDSIVGLGTDEDSLTRAIVTRADIDMVKIKEEYIRAYKTTVEDDVIGDTSGYYKEILLTLLGSDNM</sequence>
<dbReference type="PRINTS" id="PR00196">
    <property type="entry name" value="ANNEXIN"/>
</dbReference>
<dbReference type="InterPro" id="IPR018502">
    <property type="entry name" value="Annexin_repeat"/>
</dbReference>
<organism evidence="6 7">
    <name type="scientific">Acorus gramineus</name>
    <name type="common">Dwarf sweet flag</name>
    <dbReference type="NCBI Taxonomy" id="55184"/>
    <lineage>
        <taxon>Eukaryota</taxon>
        <taxon>Viridiplantae</taxon>
        <taxon>Streptophyta</taxon>
        <taxon>Embryophyta</taxon>
        <taxon>Tracheophyta</taxon>
        <taxon>Spermatophyta</taxon>
        <taxon>Magnoliopsida</taxon>
        <taxon>Liliopsida</taxon>
        <taxon>Acoraceae</taxon>
        <taxon>Acorus</taxon>
    </lineage>
</organism>
<dbReference type="GO" id="GO:0001786">
    <property type="term" value="F:phosphatidylserine binding"/>
    <property type="evidence" value="ECO:0007669"/>
    <property type="project" value="TreeGrafter"/>
</dbReference>
<dbReference type="PANTHER" id="PTHR10502:SF99">
    <property type="entry name" value="ANNEXIN D3"/>
    <property type="match status" value="1"/>
</dbReference>
<dbReference type="Gene3D" id="1.10.220.10">
    <property type="entry name" value="Annexin"/>
    <property type="match status" value="4"/>
</dbReference>
<evidence type="ECO:0000256" key="4">
    <source>
        <dbReference type="RuleBase" id="RU003540"/>
    </source>
</evidence>
<dbReference type="GO" id="GO:0009414">
    <property type="term" value="P:response to water deprivation"/>
    <property type="evidence" value="ECO:0007669"/>
    <property type="project" value="TreeGrafter"/>
</dbReference>
<dbReference type="InterPro" id="IPR001464">
    <property type="entry name" value="Annexin"/>
</dbReference>
<dbReference type="PROSITE" id="PS51897">
    <property type="entry name" value="ANNEXIN_2"/>
    <property type="match status" value="3"/>
</dbReference>
<evidence type="ECO:0000256" key="5">
    <source>
        <dbReference type="SAM" id="MobiDB-lite"/>
    </source>
</evidence>
<dbReference type="GO" id="GO:0005509">
    <property type="term" value="F:calcium ion binding"/>
    <property type="evidence" value="ECO:0007669"/>
    <property type="project" value="InterPro"/>
</dbReference>
<dbReference type="GO" id="GO:0005737">
    <property type="term" value="C:cytoplasm"/>
    <property type="evidence" value="ECO:0007669"/>
    <property type="project" value="TreeGrafter"/>
</dbReference>
<keyword evidence="4" id="KW-0111">Calcium/phospholipid-binding</keyword>
<dbReference type="GO" id="GO:0005544">
    <property type="term" value="F:calcium-dependent phospholipid binding"/>
    <property type="evidence" value="ECO:0007669"/>
    <property type="project" value="UniProtKB-KW"/>
</dbReference>
<dbReference type="FunFam" id="1.10.220.10:FF:000001">
    <property type="entry name" value="Annexin"/>
    <property type="match status" value="1"/>
</dbReference>
<dbReference type="EMBL" id="JAUJYN010000002">
    <property type="protein sequence ID" value="KAK1277152.1"/>
    <property type="molecule type" value="Genomic_DNA"/>
</dbReference>
<reference evidence="6" key="1">
    <citation type="journal article" date="2023" name="Nat. Commun.">
        <title>Diploid and tetraploid genomes of Acorus and the evolution of monocots.</title>
        <authorList>
            <person name="Ma L."/>
            <person name="Liu K.W."/>
            <person name="Li Z."/>
            <person name="Hsiao Y.Y."/>
            <person name="Qi Y."/>
            <person name="Fu T."/>
            <person name="Tang G.D."/>
            <person name="Zhang D."/>
            <person name="Sun W.H."/>
            <person name="Liu D.K."/>
            <person name="Li Y."/>
            <person name="Chen G.Z."/>
            <person name="Liu X.D."/>
            <person name="Liao X.Y."/>
            <person name="Jiang Y.T."/>
            <person name="Yu X."/>
            <person name="Hao Y."/>
            <person name="Huang J."/>
            <person name="Zhao X.W."/>
            <person name="Ke S."/>
            <person name="Chen Y.Y."/>
            <person name="Wu W.L."/>
            <person name="Hsu J.L."/>
            <person name="Lin Y.F."/>
            <person name="Huang M.D."/>
            <person name="Li C.Y."/>
            <person name="Huang L."/>
            <person name="Wang Z.W."/>
            <person name="Zhao X."/>
            <person name="Zhong W.Y."/>
            <person name="Peng D.H."/>
            <person name="Ahmad S."/>
            <person name="Lan S."/>
            <person name="Zhang J.S."/>
            <person name="Tsai W.C."/>
            <person name="Van de Peer Y."/>
            <person name="Liu Z.J."/>
        </authorList>
    </citation>
    <scope>NUCLEOTIDE SEQUENCE</scope>
    <source>
        <strain evidence="6">SCP</strain>
    </source>
</reference>
<dbReference type="GO" id="GO:0009651">
    <property type="term" value="P:response to salt stress"/>
    <property type="evidence" value="ECO:0007669"/>
    <property type="project" value="TreeGrafter"/>
</dbReference>
<gene>
    <name evidence="6" type="ORF">QJS04_geneDACA016583</name>
</gene>
<protein>
    <recommendedName>
        <fullName evidence="4">Annexin</fullName>
    </recommendedName>
</protein>
<dbReference type="Proteomes" id="UP001179952">
    <property type="component" value="Unassembled WGS sequence"/>
</dbReference>
<evidence type="ECO:0000256" key="2">
    <source>
        <dbReference type="ARBA" id="ARBA00022737"/>
    </source>
</evidence>
<dbReference type="PANTHER" id="PTHR10502">
    <property type="entry name" value="ANNEXIN"/>
    <property type="match status" value="1"/>
</dbReference>
<accession>A0AAV9BLC1</accession>
<dbReference type="FunFam" id="1.10.220.10:FF:000005">
    <property type="entry name" value="Annexin"/>
    <property type="match status" value="1"/>
</dbReference>
<feature type="compositionally biased region" description="Basic residues" evidence="5">
    <location>
        <begin position="14"/>
        <end position="23"/>
    </location>
</feature>
<evidence type="ECO:0000313" key="7">
    <source>
        <dbReference type="Proteomes" id="UP001179952"/>
    </source>
</evidence>
<evidence type="ECO:0000256" key="1">
    <source>
        <dbReference type="ARBA" id="ARBA00007831"/>
    </source>
</evidence>
<dbReference type="GO" id="GO:0009409">
    <property type="term" value="P:response to cold"/>
    <property type="evidence" value="ECO:0007669"/>
    <property type="project" value="TreeGrafter"/>
</dbReference>
<dbReference type="InterPro" id="IPR037104">
    <property type="entry name" value="Annexin_sf"/>
</dbReference>
<keyword evidence="4" id="KW-0106">Calcium</keyword>
<name>A0AAV9BLC1_ACOGR</name>
<comment type="caution">
    <text evidence="6">The sequence shown here is derived from an EMBL/GenBank/DDBJ whole genome shotgun (WGS) entry which is preliminary data.</text>
</comment>